<proteinExistence type="predicted"/>
<feature type="non-terminal residue" evidence="1">
    <location>
        <position position="101"/>
    </location>
</feature>
<organism evidence="1 2">
    <name type="scientific">Leptotrombidium deliense</name>
    <dbReference type="NCBI Taxonomy" id="299467"/>
    <lineage>
        <taxon>Eukaryota</taxon>
        <taxon>Metazoa</taxon>
        <taxon>Ecdysozoa</taxon>
        <taxon>Arthropoda</taxon>
        <taxon>Chelicerata</taxon>
        <taxon>Arachnida</taxon>
        <taxon>Acari</taxon>
        <taxon>Acariformes</taxon>
        <taxon>Trombidiformes</taxon>
        <taxon>Prostigmata</taxon>
        <taxon>Anystina</taxon>
        <taxon>Parasitengona</taxon>
        <taxon>Trombiculoidea</taxon>
        <taxon>Trombiculidae</taxon>
        <taxon>Leptotrombidium</taxon>
    </lineage>
</organism>
<dbReference type="Gene3D" id="3.50.50.60">
    <property type="entry name" value="FAD/NAD(P)-binding domain"/>
    <property type="match status" value="1"/>
</dbReference>
<dbReference type="SUPFAM" id="SSF51905">
    <property type="entry name" value="FAD/NAD(P)-binding domain"/>
    <property type="match status" value="1"/>
</dbReference>
<evidence type="ECO:0000313" key="1">
    <source>
        <dbReference type="EMBL" id="RWS18119.1"/>
    </source>
</evidence>
<sequence length="101" mass="11040">LILLHYFPNKCLLSSNCEIIKQADESDFVVVGAVTAGSIVDARLVRSGRSVTVIEAGAKPKDFEQHENRFIRKFKLIGNINTLNMAAGKKFGASSTINTMI</sequence>
<dbReference type="VEuPathDB" id="VectorBase:LDEU013921"/>
<comment type="caution">
    <text evidence="1">The sequence shown here is derived from an EMBL/GenBank/DDBJ whole genome shotgun (WGS) entry which is preliminary data.</text>
</comment>
<dbReference type="EMBL" id="NCKV01045682">
    <property type="protein sequence ID" value="RWS18119.1"/>
    <property type="molecule type" value="Genomic_DNA"/>
</dbReference>
<feature type="non-terminal residue" evidence="1">
    <location>
        <position position="1"/>
    </location>
</feature>
<accession>A0A443RSG6</accession>
<reference evidence="1 2" key="1">
    <citation type="journal article" date="2018" name="Gigascience">
        <title>Genomes of trombidid mites reveal novel predicted allergens and laterally-transferred genes associated with secondary metabolism.</title>
        <authorList>
            <person name="Dong X."/>
            <person name="Chaisiri K."/>
            <person name="Xia D."/>
            <person name="Armstrong S.D."/>
            <person name="Fang Y."/>
            <person name="Donnelly M.J."/>
            <person name="Kadowaki T."/>
            <person name="McGarry J.W."/>
            <person name="Darby A.C."/>
            <person name="Makepeace B.L."/>
        </authorList>
    </citation>
    <scope>NUCLEOTIDE SEQUENCE [LARGE SCALE GENOMIC DNA]</scope>
    <source>
        <strain evidence="1">UoL-UT</strain>
    </source>
</reference>
<dbReference type="AlphaFoldDB" id="A0A443RSG6"/>
<dbReference type="InterPro" id="IPR036188">
    <property type="entry name" value="FAD/NAD-bd_sf"/>
</dbReference>
<evidence type="ECO:0000313" key="2">
    <source>
        <dbReference type="Proteomes" id="UP000288716"/>
    </source>
</evidence>
<protein>
    <submittedName>
        <fullName evidence="1">Uncharacterized protein</fullName>
    </submittedName>
</protein>
<keyword evidence="2" id="KW-1185">Reference proteome</keyword>
<name>A0A443RSG6_9ACAR</name>
<gene>
    <name evidence="1" type="ORF">B4U80_10880</name>
</gene>
<dbReference type="Proteomes" id="UP000288716">
    <property type="component" value="Unassembled WGS sequence"/>
</dbReference>